<dbReference type="EC" id="4.2.1.20" evidence="9"/>
<proteinExistence type="inferred from homology"/>
<feature type="active site" description="Proton acceptor" evidence="9">
    <location>
        <position position="49"/>
    </location>
</feature>
<comment type="catalytic activity">
    <reaction evidence="8 9">
        <text>(1S,2R)-1-C-(indol-3-yl)glycerol 3-phosphate + L-serine = D-glyceraldehyde 3-phosphate + L-tryptophan + H2O</text>
        <dbReference type="Rhea" id="RHEA:10532"/>
        <dbReference type="ChEBI" id="CHEBI:15377"/>
        <dbReference type="ChEBI" id="CHEBI:33384"/>
        <dbReference type="ChEBI" id="CHEBI:57912"/>
        <dbReference type="ChEBI" id="CHEBI:58866"/>
        <dbReference type="ChEBI" id="CHEBI:59776"/>
        <dbReference type="EC" id="4.2.1.20"/>
    </reaction>
</comment>
<keyword evidence="5 9" id="KW-0822">Tryptophan biosynthesis</keyword>
<gene>
    <name evidence="9" type="primary">trpA</name>
    <name evidence="11" type="ORF">IRY55_07795</name>
</gene>
<evidence type="ECO:0000256" key="10">
    <source>
        <dbReference type="RuleBase" id="RU003662"/>
    </source>
</evidence>
<dbReference type="UniPathway" id="UPA00035">
    <property type="reaction ID" value="UER00044"/>
</dbReference>
<evidence type="ECO:0000256" key="9">
    <source>
        <dbReference type="HAMAP-Rule" id="MF_00131"/>
    </source>
</evidence>
<dbReference type="HAMAP" id="MF_00131">
    <property type="entry name" value="Trp_synth_alpha"/>
    <property type="match status" value="1"/>
</dbReference>
<name>A0A8J7GCN1_9BACL</name>
<evidence type="ECO:0000256" key="8">
    <source>
        <dbReference type="ARBA" id="ARBA00049047"/>
    </source>
</evidence>
<comment type="caution">
    <text evidence="11">The sequence shown here is derived from an EMBL/GenBank/DDBJ whole genome shotgun (WGS) entry which is preliminary data.</text>
</comment>
<evidence type="ECO:0000313" key="11">
    <source>
        <dbReference type="EMBL" id="MBF4501261.1"/>
    </source>
</evidence>
<comment type="similarity">
    <text evidence="9 10">Belongs to the TrpA family.</text>
</comment>
<keyword evidence="4 9" id="KW-0028">Amino-acid biosynthesis</keyword>
<dbReference type="InterPro" id="IPR011060">
    <property type="entry name" value="RibuloseP-bd_barrel"/>
</dbReference>
<comment type="function">
    <text evidence="1 9">The alpha subunit is responsible for the aldol cleavage of indoleglycerol phosphate to indole and glyceraldehyde 3-phosphate.</text>
</comment>
<dbReference type="PANTHER" id="PTHR43406">
    <property type="entry name" value="TRYPTOPHAN SYNTHASE, ALPHA CHAIN"/>
    <property type="match status" value="1"/>
</dbReference>
<dbReference type="Pfam" id="PF00290">
    <property type="entry name" value="Trp_syntA"/>
    <property type="match status" value="1"/>
</dbReference>
<evidence type="ECO:0000256" key="7">
    <source>
        <dbReference type="ARBA" id="ARBA00023239"/>
    </source>
</evidence>
<keyword evidence="6 9" id="KW-0057">Aromatic amino acid biosynthesis</keyword>
<dbReference type="SUPFAM" id="SSF51366">
    <property type="entry name" value="Ribulose-phoshate binding barrel"/>
    <property type="match status" value="1"/>
</dbReference>
<dbReference type="GO" id="GO:0004834">
    <property type="term" value="F:tryptophan synthase activity"/>
    <property type="evidence" value="ECO:0007669"/>
    <property type="project" value="UniProtKB-UniRule"/>
</dbReference>
<evidence type="ECO:0000256" key="2">
    <source>
        <dbReference type="ARBA" id="ARBA00004733"/>
    </source>
</evidence>
<dbReference type="PANTHER" id="PTHR43406:SF1">
    <property type="entry name" value="TRYPTOPHAN SYNTHASE ALPHA CHAIN, CHLOROPLASTIC"/>
    <property type="match status" value="1"/>
</dbReference>
<evidence type="ECO:0000256" key="5">
    <source>
        <dbReference type="ARBA" id="ARBA00022822"/>
    </source>
</evidence>
<dbReference type="AlphaFoldDB" id="A0A8J7GCN1"/>
<comment type="pathway">
    <text evidence="2 9">Amino-acid biosynthesis; L-tryptophan biosynthesis; L-tryptophan from chorismate: step 5/5.</text>
</comment>
<keyword evidence="12" id="KW-1185">Reference proteome</keyword>
<organism evidence="11 12">
    <name type="scientific">Savagea serpentis</name>
    <dbReference type="NCBI Taxonomy" id="2785297"/>
    <lineage>
        <taxon>Bacteria</taxon>
        <taxon>Bacillati</taxon>
        <taxon>Bacillota</taxon>
        <taxon>Bacilli</taxon>
        <taxon>Bacillales</taxon>
        <taxon>Caryophanaceae</taxon>
        <taxon>Savagea</taxon>
    </lineage>
</organism>
<evidence type="ECO:0000256" key="3">
    <source>
        <dbReference type="ARBA" id="ARBA00011270"/>
    </source>
</evidence>
<comment type="subunit">
    <text evidence="3 9">Tetramer of two alpha and two beta chains.</text>
</comment>
<dbReference type="CDD" id="cd04724">
    <property type="entry name" value="Tryptophan_synthase_alpha"/>
    <property type="match status" value="1"/>
</dbReference>
<dbReference type="InterPro" id="IPR013785">
    <property type="entry name" value="Aldolase_TIM"/>
</dbReference>
<feature type="active site" description="Proton acceptor" evidence="9">
    <location>
        <position position="60"/>
    </location>
</feature>
<evidence type="ECO:0000256" key="1">
    <source>
        <dbReference type="ARBA" id="ARBA00003365"/>
    </source>
</evidence>
<dbReference type="InterPro" id="IPR002028">
    <property type="entry name" value="Trp_synthase_suA"/>
</dbReference>
<sequence length="254" mass="27949">MTTLTKEMKQLKEQNEKAFVPYIMAGDGPLEQLEETIVRLQNLGATAIELGIPYSDPVADGVVIREAGERALAAGVTLDQILETVATFTRVRIPLLTMAYVNTIFAYGIERFAKRAQQVGIRGAIIPDLPYEERDLVAGPFQQHDIALIPLVALTSPKERIEKLVQEAEGFIYAVTINGVTGNQNQLNDSPLDHFDTLRAMTDLPVYAGFGITTAEDVERMNAHTDGVIVGSAIVRALYEQDREALEQLFVAYA</sequence>
<reference evidence="11" key="1">
    <citation type="submission" date="2020-11" db="EMBL/GenBank/DDBJ databases">
        <title>Multidrug resistant novel bacterium Savagea serpentis sp. nov., isolated from the scats of a vine snake (Ahaetulla nasuta).</title>
        <authorList>
            <person name="Venkata Ramana V."/>
            <person name="Vikas Patil S."/>
            <person name="Yogita Lugani V."/>
        </authorList>
    </citation>
    <scope>NUCLEOTIDE SEQUENCE</scope>
    <source>
        <strain evidence="11">SN6</strain>
    </source>
</reference>
<dbReference type="Proteomes" id="UP000622653">
    <property type="component" value="Unassembled WGS sequence"/>
</dbReference>
<evidence type="ECO:0000313" key="12">
    <source>
        <dbReference type="Proteomes" id="UP000622653"/>
    </source>
</evidence>
<dbReference type="EMBL" id="JADKPV010000003">
    <property type="protein sequence ID" value="MBF4501261.1"/>
    <property type="molecule type" value="Genomic_DNA"/>
</dbReference>
<keyword evidence="7 9" id="KW-0456">Lyase</keyword>
<dbReference type="NCBIfam" id="TIGR00262">
    <property type="entry name" value="trpA"/>
    <property type="match status" value="1"/>
</dbReference>
<evidence type="ECO:0000256" key="4">
    <source>
        <dbReference type="ARBA" id="ARBA00022605"/>
    </source>
</evidence>
<dbReference type="FunFam" id="3.20.20.70:FF:000037">
    <property type="entry name" value="Tryptophan synthase alpha chain"/>
    <property type="match status" value="1"/>
</dbReference>
<evidence type="ECO:0000256" key="6">
    <source>
        <dbReference type="ARBA" id="ARBA00023141"/>
    </source>
</evidence>
<dbReference type="GO" id="GO:0005829">
    <property type="term" value="C:cytosol"/>
    <property type="evidence" value="ECO:0007669"/>
    <property type="project" value="TreeGrafter"/>
</dbReference>
<accession>A0A8J7GCN1</accession>
<protein>
    <recommendedName>
        <fullName evidence="9">Tryptophan synthase alpha chain</fullName>
        <ecNumber evidence="9">4.2.1.20</ecNumber>
    </recommendedName>
</protein>
<dbReference type="RefSeq" id="WP_194562746.1">
    <property type="nucleotide sequence ID" value="NZ_JADKPV010000003.1"/>
</dbReference>
<dbReference type="PROSITE" id="PS00167">
    <property type="entry name" value="TRP_SYNTHASE_ALPHA"/>
    <property type="match status" value="1"/>
</dbReference>
<dbReference type="Gene3D" id="3.20.20.70">
    <property type="entry name" value="Aldolase class I"/>
    <property type="match status" value="1"/>
</dbReference>
<dbReference type="InterPro" id="IPR018204">
    <property type="entry name" value="Trp_synthase_alpha_AS"/>
</dbReference>